<comment type="subcellular location">
    <subcellularLocation>
        <location evidence="1 11">Cell outer membrane</location>
        <topology evidence="1 11">Multi-pass membrane protein</topology>
    </subcellularLocation>
</comment>
<dbReference type="Pfam" id="PF00593">
    <property type="entry name" value="TonB_dep_Rec_b-barrel"/>
    <property type="match status" value="1"/>
</dbReference>
<keyword evidence="10 11" id="KW-0998">Cell outer membrane</keyword>
<protein>
    <submittedName>
        <fullName evidence="16">TonB-dependent receptor</fullName>
    </submittedName>
</protein>
<evidence type="ECO:0000256" key="5">
    <source>
        <dbReference type="ARBA" id="ARBA00022692"/>
    </source>
</evidence>
<feature type="signal peptide" evidence="13">
    <location>
        <begin position="1"/>
        <end position="23"/>
    </location>
</feature>
<sequence>MRIMKKLCWKTSLWLGAATIAFAAPVSAQPAAAPGQGAENGETGLTDIVVTATRRAESLQRVPIAVTALSGEDVQRNRIQNFADVVQAVPGLSFIPFKGASTTAIQIRGQSQTNDAPGLDLPVAVFIDDIYYGTTASFDADFYDVAQIAVLRGPQGTTFGRNVVGGALQITTRRPEFDAASGEINASLLSRPGFEANGFFNLPLSDKVAARTAFSFHHVDGYTKNVFTGNKLNDLKSYSLRGSLRFQPRDDLEINLKASYLRQNNAGSHGRLFGPGFFVAQQNQFAPDVHDSYADYDGYVRRHVFSIVGHLDWTTALGTVTAITSYRSLKQQWGEDIDATPLPLQFPRKDVNDEWAFSQELRLTSEKGRTLEYILGAYYSRDSIYKLIELNQNGTFTQSYLSVITGGVFQRALAAGLAKTTSFAPYAEMKFNLSDQLAITAGARYTTDRKRGYTDHQGFSFAYGAAYFVNWGKNFSGFTPRAIVEFKPNRDVLLYGSVSRGYKGGGFSIAATNVQRALTPLKPERSTSYELGAKTSWFDRRLRANVALYQADTKDLQVRSLVGGVFQDSNAGKARVKGVELELLGKVSPLLSLGANYAYTHARYISFPNCTSGGANCTGNTLPNVPTHDVTVFAELNLPIGGGELGLRVSDKYATKYQLDAVNAQQIVVPLTAQKHFVNASATYQPDGQPWKVQLFVRNLLNKWSATASGNYFFYALTPADYAAGAREVDRVSVTPPRMFGGTFSYKF</sequence>
<evidence type="ECO:0000256" key="7">
    <source>
        <dbReference type="ARBA" id="ARBA00023065"/>
    </source>
</evidence>
<dbReference type="InterPro" id="IPR000531">
    <property type="entry name" value="Beta-barrel_TonB"/>
</dbReference>
<gene>
    <name evidence="16" type="ORF">COO09_13240</name>
</gene>
<evidence type="ECO:0000256" key="9">
    <source>
        <dbReference type="ARBA" id="ARBA00023136"/>
    </source>
</evidence>
<dbReference type="PROSITE" id="PS52016">
    <property type="entry name" value="TONB_DEPENDENT_REC_3"/>
    <property type="match status" value="1"/>
</dbReference>
<dbReference type="InterPro" id="IPR039426">
    <property type="entry name" value="TonB-dep_rcpt-like"/>
</dbReference>
<keyword evidence="7" id="KW-0406">Ion transport</keyword>
<keyword evidence="9 11" id="KW-0472">Membrane</keyword>
<feature type="chain" id="PRO_5012472293" evidence="13">
    <location>
        <begin position="24"/>
        <end position="748"/>
    </location>
</feature>
<keyword evidence="17" id="KW-1185">Reference proteome</keyword>
<evidence type="ECO:0000256" key="8">
    <source>
        <dbReference type="ARBA" id="ARBA00023077"/>
    </source>
</evidence>
<dbReference type="InterPro" id="IPR036942">
    <property type="entry name" value="Beta-barrel_TonB_sf"/>
</dbReference>
<evidence type="ECO:0000256" key="13">
    <source>
        <dbReference type="SAM" id="SignalP"/>
    </source>
</evidence>
<evidence type="ECO:0000256" key="6">
    <source>
        <dbReference type="ARBA" id="ARBA00023004"/>
    </source>
</evidence>
<dbReference type="Gene3D" id="2.40.170.20">
    <property type="entry name" value="TonB-dependent receptor, beta-barrel domain"/>
    <property type="match status" value="1"/>
</dbReference>
<reference evidence="16 17" key="1">
    <citation type="submission" date="2017-09" db="EMBL/GenBank/DDBJ databases">
        <title>The Catabolism of 3,6-Dichlorosalicylic acid is Initiated by the Cytochrome P450 Monooxygenase DsmABC in Rhizorhabdus dicambivorans Ndbn-20.</title>
        <authorList>
            <person name="Na L."/>
        </authorList>
    </citation>
    <scope>NUCLEOTIDE SEQUENCE [LARGE SCALE GENOMIC DNA]</scope>
    <source>
        <strain evidence="16 17">Ndbn-20m</strain>
    </source>
</reference>
<name>A0A2A4FSL0_9SPHN</name>
<evidence type="ECO:0000256" key="2">
    <source>
        <dbReference type="ARBA" id="ARBA00022448"/>
    </source>
</evidence>
<accession>A0A2A4FSL0</accession>
<dbReference type="KEGG" id="rdi:CMV14_18900"/>
<evidence type="ECO:0000256" key="4">
    <source>
        <dbReference type="ARBA" id="ARBA00022496"/>
    </source>
</evidence>
<evidence type="ECO:0000259" key="14">
    <source>
        <dbReference type="Pfam" id="PF00593"/>
    </source>
</evidence>
<dbReference type="CDD" id="cd01347">
    <property type="entry name" value="ligand_gated_channel"/>
    <property type="match status" value="1"/>
</dbReference>
<dbReference type="AlphaFoldDB" id="A0A2A4FSL0"/>
<evidence type="ECO:0000313" key="16">
    <source>
        <dbReference type="EMBL" id="PCE41725.1"/>
    </source>
</evidence>
<organism evidence="16 17">
    <name type="scientific">Rhizorhabdus dicambivorans</name>
    <dbReference type="NCBI Taxonomy" id="1850238"/>
    <lineage>
        <taxon>Bacteria</taxon>
        <taxon>Pseudomonadati</taxon>
        <taxon>Pseudomonadota</taxon>
        <taxon>Alphaproteobacteria</taxon>
        <taxon>Sphingomonadales</taxon>
        <taxon>Sphingomonadaceae</taxon>
        <taxon>Rhizorhabdus</taxon>
    </lineage>
</organism>
<feature type="domain" description="TonB-dependent receptor plug" evidence="15">
    <location>
        <begin position="59"/>
        <end position="167"/>
    </location>
</feature>
<evidence type="ECO:0000259" key="15">
    <source>
        <dbReference type="Pfam" id="PF07715"/>
    </source>
</evidence>
<keyword evidence="13" id="KW-0732">Signal</keyword>
<evidence type="ECO:0000256" key="3">
    <source>
        <dbReference type="ARBA" id="ARBA00022452"/>
    </source>
</evidence>
<dbReference type="OrthoDB" id="9760333at2"/>
<keyword evidence="6" id="KW-0408">Iron</keyword>
<evidence type="ECO:0000256" key="10">
    <source>
        <dbReference type="ARBA" id="ARBA00023237"/>
    </source>
</evidence>
<keyword evidence="4" id="KW-0410">Iron transport</keyword>
<evidence type="ECO:0000256" key="11">
    <source>
        <dbReference type="PROSITE-ProRule" id="PRU01360"/>
    </source>
</evidence>
<feature type="domain" description="TonB-dependent receptor-like beta-barrel" evidence="14">
    <location>
        <begin position="292"/>
        <end position="700"/>
    </location>
</feature>
<dbReference type="InterPro" id="IPR012910">
    <property type="entry name" value="Plug_dom"/>
</dbReference>
<dbReference type="Pfam" id="PF07715">
    <property type="entry name" value="Plug"/>
    <property type="match status" value="1"/>
</dbReference>
<dbReference type="EMBL" id="NWUF01000012">
    <property type="protein sequence ID" value="PCE41725.1"/>
    <property type="molecule type" value="Genomic_DNA"/>
</dbReference>
<proteinExistence type="inferred from homology"/>
<keyword evidence="16" id="KW-0675">Receptor</keyword>
<keyword evidence="5 11" id="KW-0812">Transmembrane</keyword>
<evidence type="ECO:0000313" key="17">
    <source>
        <dbReference type="Proteomes" id="UP000218934"/>
    </source>
</evidence>
<keyword evidence="3 11" id="KW-1134">Transmembrane beta strand</keyword>
<dbReference type="GO" id="GO:0006826">
    <property type="term" value="P:iron ion transport"/>
    <property type="evidence" value="ECO:0007669"/>
    <property type="project" value="UniProtKB-KW"/>
</dbReference>
<evidence type="ECO:0000256" key="12">
    <source>
        <dbReference type="RuleBase" id="RU003357"/>
    </source>
</evidence>
<dbReference type="PANTHER" id="PTHR32552:SF81">
    <property type="entry name" value="TONB-DEPENDENT OUTER MEMBRANE RECEPTOR"/>
    <property type="match status" value="1"/>
</dbReference>
<evidence type="ECO:0000256" key="1">
    <source>
        <dbReference type="ARBA" id="ARBA00004571"/>
    </source>
</evidence>
<keyword evidence="8 12" id="KW-0798">TonB box</keyword>
<keyword evidence="2 11" id="KW-0813">Transport</keyword>
<comment type="similarity">
    <text evidence="11 12">Belongs to the TonB-dependent receptor family.</text>
</comment>
<dbReference type="GO" id="GO:0009279">
    <property type="term" value="C:cell outer membrane"/>
    <property type="evidence" value="ECO:0007669"/>
    <property type="project" value="UniProtKB-SubCell"/>
</dbReference>
<comment type="caution">
    <text evidence="16">The sequence shown here is derived from an EMBL/GenBank/DDBJ whole genome shotgun (WGS) entry which is preliminary data.</text>
</comment>
<dbReference type="Proteomes" id="UP000218934">
    <property type="component" value="Unassembled WGS sequence"/>
</dbReference>
<dbReference type="SUPFAM" id="SSF56935">
    <property type="entry name" value="Porins"/>
    <property type="match status" value="1"/>
</dbReference>
<dbReference type="PANTHER" id="PTHR32552">
    <property type="entry name" value="FERRICHROME IRON RECEPTOR-RELATED"/>
    <property type="match status" value="1"/>
</dbReference>